<dbReference type="InterPro" id="IPR003593">
    <property type="entry name" value="AAA+_ATPase"/>
</dbReference>
<dbReference type="PANTHER" id="PTHR43297:SF14">
    <property type="entry name" value="ATPASE AAA-TYPE CORE DOMAIN-CONTAINING PROTEIN"/>
    <property type="match status" value="1"/>
</dbReference>
<keyword evidence="6" id="KW-0547">Nucleotide-binding</keyword>
<feature type="domain" description="ABC transporter" evidence="11">
    <location>
        <begin position="325"/>
        <end position="570"/>
    </location>
</feature>
<dbReference type="InterPro" id="IPR003439">
    <property type="entry name" value="ABC_transporter-like_ATP-bd"/>
</dbReference>
<keyword evidence="9" id="KW-0472">Membrane</keyword>
<proteinExistence type="inferred from homology"/>
<dbReference type="SUPFAM" id="SSF52540">
    <property type="entry name" value="P-loop containing nucleoside triphosphate hydrolases"/>
    <property type="match status" value="2"/>
</dbReference>
<evidence type="ECO:0000256" key="10">
    <source>
        <dbReference type="SAM" id="Coils"/>
    </source>
</evidence>
<dbReference type="PROSITE" id="PS50893">
    <property type="entry name" value="ABC_TRANSPORTER_2"/>
    <property type="match status" value="2"/>
</dbReference>
<evidence type="ECO:0000313" key="12">
    <source>
        <dbReference type="EMBL" id="MDN4615743.1"/>
    </source>
</evidence>
<dbReference type="SMART" id="SM00382">
    <property type="entry name" value="AAA"/>
    <property type="match status" value="2"/>
</dbReference>
<dbReference type="Gene3D" id="3.40.50.300">
    <property type="entry name" value="P-loop containing nucleotide triphosphate hydrolases"/>
    <property type="match status" value="2"/>
</dbReference>
<feature type="domain" description="ABC transporter" evidence="11">
    <location>
        <begin position="18"/>
        <end position="267"/>
    </location>
</feature>
<dbReference type="Proteomes" id="UP001174208">
    <property type="component" value="Unassembled WGS sequence"/>
</dbReference>
<dbReference type="NCBIfam" id="NF007739">
    <property type="entry name" value="PRK10419.1"/>
    <property type="match status" value="2"/>
</dbReference>
<organism evidence="12 13">
    <name type="scientific">Leifsonia williamsii</name>
    <dbReference type="NCBI Taxonomy" id="3035919"/>
    <lineage>
        <taxon>Bacteria</taxon>
        <taxon>Bacillati</taxon>
        <taxon>Actinomycetota</taxon>
        <taxon>Actinomycetes</taxon>
        <taxon>Micrococcales</taxon>
        <taxon>Microbacteriaceae</taxon>
        <taxon>Leifsonia</taxon>
    </lineage>
</organism>
<keyword evidence="13" id="KW-1185">Reference proteome</keyword>
<keyword evidence="10" id="KW-0175">Coiled coil</keyword>
<evidence type="ECO:0000256" key="4">
    <source>
        <dbReference type="ARBA" id="ARBA00022475"/>
    </source>
</evidence>
<reference evidence="12" key="1">
    <citation type="submission" date="2023-06" db="EMBL/GenBank/DDBJ databases">
        <title>MT1 and MT2 Draft Genomes of Novel Species.</title>
        <authorList>
            <person name="Venkateswaran K."/>
        </authorList>
    </citation>
    <scope>NUCLEOTIDE SEQUENCE</scope>
    <source>
        <strain evidence="12">F6_8S_P_1B</strain>
    </source>
</reference>
<dbReference type="Pfam" id="PF08352">
    <property type="entry name" value="oligo_HPY"/>
    <property type="match status" value="2"/>
</dbReference>
<evidence type="ECO:0000256" key="3">
    <source>
        <dbReference type="ARBA" id="ARBA00022448"/>
    </source>
</evidence>
<dbReference type="EMBL" id="JAROCF010000001">
    <property type="protein sequence ID" value="MDN4615743.1"/>
    <property type="molecule type" value="Genomic_DNA"/>
</dbReference>
<comment type="similarity">
    <text evidence="2">Belongs to the ABC transporter superfamily.</text>
</comment>
<dbReference type="GO" id="GO:0005524">
    <property type="term" value="F:ATP binding"/>
    <property type="evidence" value="ECO:0007669"/>
    <property type="project" value="UniProtKB-KW"/>
</dbReference>
<protein>
    <submittedName>
        <fullName evidence="12">ABC transporter ATP-binding protein</fullName>
    </submittedName>
</protein>
<comment type="caution">
    <text evidence="12">The sequence shown here is derived from an EMBL/GenBank/DDBJ whole genome shotgun (WGS) entry which is preliminary data.</text>
</comment>
<gene>
    <name evidence="12" type="ORF">P5G50_14925</name>
</gene>
<keyword evidence="3" id="KW-0813">Transport</keyword>
<keyword evidence="7 12" id="KW-0067">ATP-binding</keyword>
<evidence type="ECO:0000256" key="8">
    <source>
        <dbReference type="ARBA" id="ARBA00022967"/>
    </source>
</evidence>
<name>A0ABT8KE50_9MICO</name>
<evidence type="ECO:0000256" key="6">
    <source>
        <dbReference type="ARBA" id="ARBA00022741"/>
    </source>
</evidence>
<keyword evidence="8" id="KW-1278">Translocase</keyword>
<dbReference type="RefSeq" id="WP_301212471.1">
    <property type="nucleotide sequence ID" value="NZ_JAROCF010000001.1"/>
</dbReference>
<evidence type="ECO:0000256" key="5">
    <source>
        <dbReference type="ARBA" id="ARBA00022519"/>
    </source>
</evidence>
<evidence type="ECO:0000256" key="1">
    <source>
        <dbReference type="ARBA" id="ARBA00004202"/>
    </source>
</evidence>
<evidence type="ECO:0000256" key="7">
    <source>
        <dbReference type="ARBA" id="ARBA00022840"/>
    </source>
</evidence>
<dbReference type="InterPro" id="IPR013563">
    <property type="entry name" value="Oligopep_ABC_C"/>
</dbReference>
<sequence>MTATTPGQAGVVTDAPVLEVTDLSVDFGVDNVWVPAAKKLNYAIKAGEVLAIVGESGSGKSASSMAILDLLPTNSRVQGSIKLEGRELTGLNPQQMRRVRGRQVSVIFQEPMTALNPVYTVGSQIVETLRIHFGMSPHEAKERALELLEMVELPDPVKAFNSYPHQLSGGQRQRAMIAQSISCDPKLLIADEPTTALDVTVQAEILELLRSLRDRLDSAILLITHDMGVVADLADNIVVMRKGDIVESGTVAQVFEAPQHPYTIALLDAVPHLGQREDEEIDTTAALALGTESVDAELAERIRVNERLAQAEHEKAEMDRRPVVVDFQNVAIEYPKHGRVPAFRAASDIDLQIHEGEVVGLVGESGSGKTTLGRAAIGLLPIHSGKLVVAGQDISNAGRDDIRKLHRNVGIVFQDPSSSLNPRLQIADSIGEPLRLAKKLKGAELAKEVDRLLDSVELPRAYRSRFPHELSGGQKQRVGIARALSLEPQVLIADEPTSALDVSVQARVLELMQQLQREMNFACLFITHDLAVIDVLADRIAVMHHGHLVEVGTRDEILRYPKEAYTQRLLAAVPLPDPEQQRARRELRLQLLAAGSDEVVPVNEGLPQEPEPPVAQGL</sequence>
<keyword evidence="5" id="KW-0997">Cell inner membrane</keyword>
<dbReference type="InterPro" id="IPR017871">
    <property type="entry name" value="ABC_transporter-like_CS"/>
</dbReference>
<keyword evidence="4" id="KW-1003">Cell membrane</keyword>
<dbReference type="PROSITE" id="PS00211">
    <property type="entry name" value="ABC_TRANSPORTER_1"/>
    <property type="match status" value="2"/>
</dbReference>
<evidence type="ECO:0000259" key="11">
    <source>
        <dbReference type="PROSITE" id="PS50893"/>
    </source>
</evidence>
<dbReference type="InterPro" id="IPR050388">
    <property type="entry name" value="ABC_Ni/Peptide_Import"/>
</dbReference>
<dbReference type="NCBIfam" id="NF008453">
    <property type="entry name" value="PRK11308.1"/>
    <property type="match status" value="2"/>
</dbReference>
<comment type="subcellular location">
    <subcellularLocation>
        <location evidence="1">Cell membrane</location>
        <topology evidence="1">Peripheral membrane protein</topology>
    </subcellularLocation>
</comment>
<evidence type="ECO:0000313" key="13">
    <source>
        <dbReference type="Proteomes" id="UP001174208"/>
    </source>
</evidence>
<evidence type="ECO:0000256" key="2">
    <source>
        <dbReference type="ARBA" id="ARBA00005417"/>
    </source>
</evidence>
<feature type="coiled-coil region" evidence="10">
    <location>
        <begin position="294"/>
        <end position="321"/>
    </location>
</feature>
<dbReference type="CDD" id="cd03257">
    <property type="entry name" value="ABC_NikE_OppD_transporters"/>
    <property type="match status" value="2"/>
</dbReference>
<dbReference type="PANTHER" id="PTHR43297">
    <property type="entry name" value="OLIGOPEPTIDE TRANSPORT ATP-BINDING PROTEIN APPD"/>
    <property type="match status" value="1"/>
</dbReference>
<dbReference type="Pfam" id="PF00005">
    <property type="entry name" value="ABC_tran"/>
    <property type="match status" value="2"/>
</dbReference>
<accession>A0ABT8KE50</accession>
<dbReference type="InterPro" id="IPR027417">
    <property type="entry name" value="P-loop_NTPase"/>
</dbReference>
<evidence type="ECO:0000256" key="9">
    <source>
        <dbReference type="ARBA" id="ARBA00023136"/>
    </source>
</evidence>